<keyword evidence="8 10" id="KW-0720">Serine protease</keyword>
<dbReference type="FunFam" id="2.20.25.690:FF:000004">
    <property type="entry name" value="Chromosome 1, whole genome shotgun sequence"/>
    <property type="match status" value="1"/>
</dbReference>
<evidence type="ECO:0000256" key="11">
    <source>
        <dbReference type="SAM" id="Coils"/>
    </source>
</evidence>
<dbReference type="Pfam" id="PF21223">
    <property type="entry name" value="TPPII_Ig-like-1"/>
    <property type="match status" value="1"/>
</dbReference>
<evidence type="ECO:0000256" key="4">
    <source>
        <dbReference type="ARBA" id="ARBA00020244"/>
    </source>
</evidence>
<dbReference type="Pfam" id="PF12583">
    <property type="entry name" value="TPPII_C"/>
    <property type="match status" value="1"/>
</dbReference>
<dbReference type="EMBL" id="DS985265">
    <property type="protein sequence ID" value="EDV19912.1"/>
    <property type="molecule type" value="Genomic_DNA"/>
</dbReference>
<dbReference type="RefSeq" id="XP_002117654.1">
    <property type="nucleotide sequence ID" value="XM_002117618.1"/>
</dbReference>
<evidence type="ECO:0000256" key="10">
    <source>
        <dbReference type="PROSITE-ProRule" id="PRU01240"/>
    </source>
</evidence>
<dbReference type="AlphaFoldDB" id="B3SBM8"/>
<dbReference type="InterPro" id="IPR048383">
    <property type="entry name" value="TPPII_Ig-like-1"/>
</dbReference>
<keyword evidence="7 10" id="KW-0378">Hydrolase</keyword>
<dbReference type="GO" id="GO:0008240">
    <property type="term" value="F:tripeptidyl-peptidase activity"/>
    <property type="evidence" value="ECO:0000318"/>
    <property type="project" value="GO_Central"/>
</dbReference>
<organism evidence="17 18">
    <name type="scientific">Trichoplax adhaerens</name>
    <name type="common">Trichoplax reptans</name>
    <dbReference type="NCBI Taxonomy" id="10228"/>
    <lineage>
        <taxon>Eukaryota</taxon>
        <taxon>Metazoa</taxon>
        <taxon>Placozoa</taxon>
        <taxon>Uniplacotomia</taxon>
        <taxon>Trichoplacea</taxon>
        <taxon>Trichoplacidae</taxon>
        <taxon>Trichoplax</taxon>
    </lineage>
</organism>
<keyword evidence="11" id="KW-0175">Coiled coil</keyword>
<dbReference type="InterPro" id="IPR022229">
    <property type="entry name" value="TPPII_Ig-like-2"/>
</dbReference>
<dbReference type="Gene3D" id="2.60.40.3170">
    <property type="match status" value="1"/>
</dbReference>
<feature type="coiled-coil region" evidence="11">
    <location>
        <begin position="1102"/>
        <end position="1129"/>
    </location>
</feature>
<dbReference type="InterPro" id="IPR036852">
    <property type="entry name" value="Peptidase_S8/S53_dom_sf"/>
</dbReference>
<comment type="catalytic activity">
    <reaction evidence="1">
        <text>Release of an N-terminal tripeptide from a polypeptide.</text>
        <dbReference type="EC" id="3.4.14.10"/>
    </reaction>
</comment>
<feature type="active site" description="Charge relay system" evidence="10">
    <location>
        <position position="327"/>
    </location>
</feature>
<dbReference type="GO" id="GO:0006508">
    <property type="term" value="P:proteolysis"/>
    <property type="evidence" value="ECO:0007669"/>
    <property type="project" value="UniProtKB-KW"/>
</dbReference>
<comment type="similarity">
    <text evidence="2 10">Belongs to the peptidase S8 family.</text>
</comment>
<keyword evidence="18" id="KW-1185">Reference proteome</keyword>
<dbReference type="CTD" id="6758845"/>
<dbReference type="PhylomeDB" id="B3SBM8"/>
<dbReference type="InterPro" id="IPR050131">
    <property type="entry name" value="Peptidase_S8_subtilisin-like"/>
</dbReference>
<dbReference type="GO" id="GO:0005829">
    <property type="term" value="C:cytosol"/>
    <property type="evidence" value="ECO:0000318"/>
    <property type="project" value="GO_Central"/>
</dbReference>
<evidence type="ECO:0000313" key="18">
    <source>
        <dbReference type="Proteomes" id="UP000009022"/>
    </source>
</evidence>
<evidence type="ECO:0000259" key="14">
    <source>
        <dbReference type="Pfam" id="PF12580"/>
    </source>
</evidence>
<dbReference type="InterPro" id="IPR000209">
    <property type="entry name" value="Peptidase_S8/S53_dom"/>
</dbReference>
<evidence type="ECO:0000256" key="12">
    <source>
        <dbReference type="SAM" id="MobiDB-lite"/>
    </source>
</evidence>
<feature type="active site" description="Charge relay system" evidence="10">
    <location>
        <position position="512"/>
    </location>
</feature>
<evidence type="ECO:0000259" key="16">
    <source>
        <dbReference type="Pfam" id="PF21223"/>
    </source>
</evidence>
<dbReference type="OrthoDB" id="10256524at2759"/>
<dbReference type="FunCoup" id="B3SBM8">
    <property type="interactions" value="2566"/>
</dbReference>
<evidence type="ECO:0000259" key="13">
    <source>
        <dbReference type="Pfam" id="PF00082"/>
    </source>
</evidence>
<accession>B3SBM8</accession>
<protein>
    <recommendedName>
        <fullName evidence="4">Tripeptidyl-peptidase 2</fullName>
        <ecNumber evidence="3">3.4.14.10</ecNumber>
    </recommendedName>
    <alternativeName>
        <fullName evidence="9">Tripeptidyl aminopeptidase</fullName>
    </alternativeName>
</protein>
<feature type="domain" description="Tripeptidyl peptidase II C-terminal" evidence="15">
    <location>
        <begin position="978"/>
        <end position="1037"/>
    </location>
</feature>
<feature type="domain" description="Tripeptidyl peptidase II second Ig-like" evidence="14">
    <location>
        <begin position="796"/>
        <end position="964"/>
    </location>
</feature>
<proteinExistence type="inferred from homology"/>
<dbReference type="Pfam" id="PF12580">
    <property type="entry name" value="TPPII"/>
    <property type="match status" value="1"/>
</dbReference>
<dbReference type="PROSITE" id="PS00138">
    <property type="entry name" value="SUBTILASE_SER"/>
    <property type="match status" value="1"/>
</dbReference>
<dbReference type="EC" id="3.4.14.10" evidence="3"/>
<feature type="domain" description="Tripeptidyl-peptidase II first Ig-like" evidence="16">
    <location>
        <begin position="585"/>
        <end position="700"/>
    </location>
</feature>
<evidence type="ECO:0000256" key="5">
    <source>
        <dbReference type="ARBA" id="ARBA00022438"/>
    </source>
</evidence>
<dbReference type="HOGENOM" id="CLU_003084_1_0_1"/>
<reference evidence="17 18" key="1">
    <citation type="journal article" date="2008" name="Nature">
        <title>The Trichoplax genome and the nature of placozoans.</title>
        <authorList>
            <person name="Srivastava M."/>
            <person name="Begovic E."/>
            <person name="Chapman J."/>
            <person name="Putnam N.H."/>
            <person name="Hellsten U."/>
            <person name="Kawashima T."/>
            <person name="Kuo A."/>
            <person name="Mitros T."/>
            <person name="Salamov A."/>
            <person name="Carpenter M.L."/>
            <person name="Signorovitch A.Y."/>
            <person name="Moreno M.A."/>
            <person name="Kamm K."/>
            <person name="Grimwood J."/>
            <person name="Schmutz J."/>
            <person name="Shapiro H."/>
            <person name="Grigoriev I.V."/>
            <person name="Buss L.W."/>
            <person name="Schierwater B."/>
            <person name="Dellaporta S.L."/>
            <person name="Rokhsar D.S."/>
        </authorList>
    </citation>
    <scope>NUCLEOTIDE SEQUENCE [LARGE SCALE GENOMIC DNA]</scope>
    <source>
        <strain evidence="17 18">Grell-BS-1999</strain>
    </source>
</reference>
<dbReference type="STRING" id="10228.B3SBM8"/>
<dbReference type="FunFam" id="3.40.50.200:FF:000003">
    <property type="entry name" value="Tripeptidyl peptidase 2"/>
    <property type="match status" value="1"/>
</dbReference>
<dbReference type="Pfam" id="PF00082">
    <property type="entry name" value="Peptidase_S8"/>
    <property type="match status" value="1"/>
</dbReference>
<evidence type="ECO:0000259" key="15">
    <source>
        <dbReference type="Pfam" id="PF12583"/>
    </source>
</evidence>
<evidence type="ECO:0000256" key="1">
    <source>
        <dbReference type="ARBA" id="ARBA00001910"/>
    </source>
</evidence>
<dbReference type="Proteomes" id="UP000009022">
    <property type="component" value="Unassembled WGS sequence"/>
</dbReference>
<evidence type="ECO:0000256" key="8">
    <source>
        <dbReference type="ARBA" id="ARBA00022825"/>
    </source>
</evidence>
<evidence type="ECO:0000313" key="17">
    <source>
        <dbReference type="EMBL" id="EDV19912.1"/>
    </source>
</evidence>
<dbReference type="InParanoid" id="B3SBM8"/>
<keyword evidence="5" id="KW-0031">Aminopeptidase</keyword>
<dbReference type="PROSITE" id="PS51892">
    <property type="entry name" value="SUBTILASE"/>
    <property type="match status" value="1"/>
</dbReference>
<dbReference type="PRINTS" id="PR00723">
    <property type="entry name" value="SUBTILISIN"/>
</dbReference>
<dbReference type="InterPro" id="IPR046939">
    <property type="entry name" value="TPPII_C_sf"/>
</dbReference>
<evidence type="ECO:0000256" key="3">
    <source>
        <dbReference type="ARBA" id="ARBA00012462"/>
    </source>
</evidence>
<dbReference type="PANTHER" id="PTHR43806">
    <property type="entry name" value="PEPTIDASE S8"/>
    <property type="match status" value="1"/>
</dbReference>
<dbReference type="Gene3D" id="1.25.40.710">
    <property type="match status" value="1"/>
</dbReference>
<feature type="region of interest" description="Disordered" evidence="12">
    <location>
        <begin position="1"/>
        <end position="52"/>
    </location>
</feature>
<feature type="domain" description="Peptidase S8/S53" evidence="13">
    <location>
        <begin position="76"/>
        <end position="563"/>
    </location>
</feature>
<feature type="active site" description="Charge relay system" evidence="10">
    <location>
        <position position="85"/>
    </location>
</feature>
<dbReference type="InterPro" id="IPR022232">
    <property type="entry name" value="TPPII_C_art"/>
</dbReference>
<gene>
    <name evidence="17" type="ORF">TRIADDRAFT_61672</name>
</gene>
<dbReference type="Gene3D" id="3.40.50.200">
    <property type="entry name" value="Peptidase S8/S53 domain"/>
    <property type="match status" value="1"/>
</dbReference>
<evidence type="ECO:0000256" key="6">
    <source>
        <dbReference type="ARBA" id="ARBA00022670"/>
    </source>
</evidence>
<evidence type="ECO:0000256" key="7">
    <source>
        <dbReference type="ARBA" id="ARBA00022801"/>
    </source>
</evidence>
<dbReference type="OMA" id="SLRDFQC"/>
<dbReference type="GeneID" id="6758845"/>
<dbReference type="PANTHER" id="PTHR43806:SF14">
    <property type="entry name" value="TRIPEPTIDYL-PEPTIDASE 2"/>
    <property type="match status" value="1"/>
</dbReference>
<dbReference type="GO" id="GO:0004177">
    <property type="term" value="F:aminopeptidase activity"/>
    <property type="evidence" value="ECO:0007669"/>
    <property type="project" value="UniProtKB-KW"/>
</dbReference>
<dbReference type="InterPro" id="IPR015500">
    <property type="entry name" value="Peptidase_S8_subtilisin-rel"/>
</dbReference>
<feature type="compositionally biased region" description="Basic and acidic residues" evidence="12">
    <location>
        <begin position="1"/>
        <end position="33"/>
    </location>
</feature>
<keyword evidence="6 10" id="KW-0645">Protease</keyword>
<dbReference type="InterPro" id="IPR046940">
    <property type="entry name" value="TPPII_Ig-like_sf"/>
</dbReference>
<dbReference type="SUPFAM" id="SSF52743">
    <property type="entry name" value="Subtilisin-like"/>
    <property type="match status" value="1"/>
</dbReference>
<evidence type="ECO:0000256" key="9">
    <source>
        <dbReference type="ARBA" id="ARBA00032232"/>
    </source>
</evidence>
<sequence length="1185" mass="132072">MAKEDWPRGKREANKTPRWDNRAGVRPDNRPSTKEGSYPVREAMASPSSQFPLQDLLPKQETAADRFLRQYPDYDGRGTIIAIFDTGVDPGADGLQMTSDGRRKIIDCIDCTGSGDVDTSTVSSIDDDGCVTGLTGRKLQIPAEWENPTGKFHLGIKHATELFPSPLCDRLKKEYRKKKWAPSHSKCTADAIRELQQSESKGQKQTFLDELMREELQQRTEQLKNLDKIGDESLPIFDCVVFHNGSVWRYRYNILAMRFIRTKIFTPFSRAVIDTTETGNLSKCTVLPEFRLQPVYGTFGEDDLLNYTISVYDDGNRLSIVTNAGSHGTHVACITSGYFESTPEKNGIAPGAQILSVKIGDTRLDSMETGPGIVRGLIASKNYGCDLINMSYGEACQKPNEGRIMELCNEFVDEHDIIMVSSAGNNGPAMSTVGSPGGTCSSVISVGAHVTPKMMAAQYSLLERVQSMQYTWTSRGPCIDGALGVSISAPGGAIASVPKWTLSSSQLMNGTSMSSPNACGGIALILSGLKACQIPFSPSSVRRAVENTASSITGEDHFSMGYGLLQVDKAFEYIRNSVDKLNNNVHFEITCGSSYDKRGIYLREPQETSSISYLPVRVRPCYKSELDLKLKANLEYRISLVPTATWIDAPKYFMLNNSARSFDIKVDTSDLRPGAHYSEICGYDSACIELGPLFRIPITVTKPISIRDPLTPISESLTLDKGQIKRMFIATPPKATWVEIALTSLEESGKFTMVLDVSHLHKDKSFKYQFSNNRVALGCGETKNITFKVEGEKTLELCLTSWWSTRESKKIKYAITFHSLLPNERNVAMENSCEVRPNVSLLSDLLYEALYESQLWMIFDKNKQHIASGDAFPHQYKVKLDKGDYILKLQVRHDKRDLLERLKNIPVLLEHKLANSVSLDVYSSQLKALSGGSKISNNYWLNKNNTAVLYFAPLDDDKLPKGAKPGMYLTGTISYSSSGKSANNDFEAAHKKFMLSWLTRMDFEHGDKLYKDLEQKYEDDLSLKVERMKMLDVAANKHGSVEAFENVIKAAQCIIDLIDTNALLNFYGMISDLSENAAKKKSEMDEKKKYLTESLICKGKNMGLLAKQLECLEEESARYQATVSAMNDVYCELSKWIDLKNHRALAFILVHAITLKQYARAIDVGETELASHCKLLQASDIEEIS</sequence>
<dbReference type="Gene3D" id="2.20.25.690">
    <property type="match status" value="2"/>
</dbReference>
<evidence type="ECO:0000256" key="2">
    <source>
        <dbReference type="ARBA" id="ARBA00011073"/>
    </source>
</evidence>
<dbReference type="InterPro" id="IPR023828">
    <property type="entry name" value="Peptidase_S8_Ser-AS"/>
</dbReference>
<dbReference type="KEGG" id="tad:TRIADDRAFT_61672"/>
<dbReference type="CDD" id="cd04857">
    <property type="entry name" value="Peptidases_S8_Tripeptidyl_Aminopeptidase_II"/>
    <property type="match status" value="1"/>
</dbReference>
<dbReference type="GO" id="GO:0004252">
    <property type="term" value="F:serine-type endopeptidase activity"/>
    <property type="evidence" value="ECO:0007669"/>
    <property type="project" value="UniProtKB-UniRule"/>
</dbReference>
<dbReference type="InterPro" id="IPR034051">
    <property type="entry name" value="TPP_II_domain"/>
</dbReference>
<dbReference type="eggNOG" id="KOG1114">
    <property type="taxonomic scope" value="Eukaryota"/>
</dbReference>
<name>B3SBM8_TRIAD</name>